<accession>A0A5J9UC49</accession>
<dbReference type="Gramene" id="TVU21136">
    <property type="protein sequence ID" value="TVU21136"/>
    <property type="gene ID" value="EJB05_30755"/>
</dbReference>
<feature type="non-terminal residue" evidence="1">
    <location>
        <position position="173"/>
    </location>
</feature>
<gene>
    <name evidence="1" type="ORF">EJB05_30755</name>
</gene>
<evidence type="ECO:0000313" key="1">
    <source>
        <dbReference type="EMBL" id="TVU21136.1"/>
    </source>
</evidence>
<comment type="caution">
    <text evidence="1">The sequence shown here is derived from an EMBL/GenBank/DDBJ whole genome shotgun (WGS) entry which is preliminary data.</text>
</comment>
<dbReference type="EMBL" id="RWGY01000026">
    <property type="protein sequence ID" value="TVU21136.1"/>
    <property type="molecule type" value="Genomic_DNA"/>
</dbReference>
<evidence type="ECO:0000313" key="2">
    <source>
        <dbReference type="Proteomes" id="UP000324897"/>
    </source>
</evidence>
<sequence>MILERHSEEVNGNLLMILWRVWSIWKGVLKAGEVISIEGSDEFLKRYMAALLQIRQQEPVPDVKGKGSLFRSKKSSVPRDNVVDKRWVPPDQTVLQIIMTMVQVQLLLGLSSETVQDGHCCQHGMFSFTEGMQKRLRLQHSQKESNLQLNSKIATPNKLRSPGIQNYMFQGIN</sequence>
<protein>
    <submittedName>
        <fullName evidence="1">Uncharacterized protein</fullName>
    </submittedName>
</protein>
<reference evidence="1 2" key="1">
    <citation type="journal article" date="2019" name="Sci. Rep.">
        <title>A high-quality genome of Eragrostis curvula grass provides insights into Poaceae evolution and supports new strategies to enhance forage quality.</title>
        <authorList>
            <person name="Carballo J."/>
            <person name="Santos B.A.C.M."/>
            <person name="Zappacosta D."/>
            <person name="Garbus I."/>
            <person name="Selva J.P."/>
            <person name="Gallo C.A."/>
            <person name="Diaz A."/>
            <person name="Albertini E."/>
            <person name="Caccamo M."/>
            <person name="Echenique V."/>
        </authorList>
    </citation>
    <scope>NUCLEOTIDE SEQUENCE [LARGE SCALE GENOMIC DNA]</scope>
    <source>
        <strain evidence="2">cv. Victoria</strain>
        <tissue evidence="1">Leaf</tissue>
    </source>
</reference>
<proteinExistence type="predicted"/>
<name>A0A5J9UC49_9POAL</name>
<dbReference type="Proteomes" id="UP000324897">
    <property type="component" value="Unassembled WGS sequence"/>
</dbReference>
<keyword evidence="2" id="KW-1185">Reference proteome</keyword>
<dbReference type="AlphaFoldDB" id="A0A5J9UC49"/>
<organism evidence="1 2">
    <name type="scientific">Eragrostis curvula</name>
    <name type="common">weeping love grass</name>
    <dbReference type="NCBI Taxonomy" id="38414"/>
    <lineage>
        <taxon>Eukaryota</taxon>
        <taxon>Viridiplantae</taxon>
        <taxon>Streptophyta</taxon>
        <taxon>Embryophyta</taxon>
        <taxon>Tracheophyta</taxon>
        <taxon>Spermatophyta</taxon>
        <taxon>Magnoliopsida</taxon>
        <taxon>Liliopsida</taxon>
        <taxon>Poales</taxon>
        <taxon>Poaceae</taxon>
        <taxon>PACMAD clade</taxon>
        <taxon>Chloridoideae</taxon>
        <taxon>Eragrostideae</taxon>
        <taxon>Eragrostidinae</taxon>
        <taxon>Eragrostis</taxon>
    </lineage>
</organism>
<feature type="non-terminal residue" evidence="1">
    <location>
        <position position="1"/>
    </location>
</feature>